<dbReference type="SUPFAM" id="SSF52833">
    <property type="entry name" value="Thioredoxin-like"/>
    <property type="match status" value="1"/>
</dbReference>
<organism evidence="2 3">
    <name type="scientific">Galdieria yellowstonensis</name>
    <dbReference type="NCBI Taxonomy" id="3028027"/>
    <lineage>
        <taxon>Eukaryota</taxon>
        <taxon>Rhodophyta</taxon>
        <taxon>Bangiophyceae</taxon>
        <taxon>Galdieriales</taxon>
        <taxon>Galdieriaceae</taxon>
        <taxon>Galdieria</taxon>
    </lineage>
</organism>
<feature type="domain" description="Thioredoxin-like fold" evidence="1">
    <location>
        <begin position="52"/>
        <end position="214"/>
    </location>
</feature>
<reference evidence="2 3" key="1">
    <citation type="submission" date="2022-07" db="EMBL/GenBank/DDBJ databases">
        <title>Genome-wide signatures of adaptation to extreme environments.</title>
        <authorList>
            <person name="Cho C.H."/>
            <person name="Yoon H.S."/>
        </authorList>
    </citation>
    <scope>NUCLEOTIDE SEQUENCE [LARGE SCALE GENOMIC DNA]</scope>
    <source>
        <strain evidence="2 3">108.79 E11</strain>
    </source>
</reference>
<dbReference type="InterPro" id="IPR036249">
    <property type="entry name" value="Thioredoxin-like_sf"/>
</dbReference>
<accession>A0AAV9IJ69</accession>
<dbReference type="PANTHER" id="PTHR33875">
    <property type="entry name" value="OS09G0542200 PROTEIN"/>
    <property type="match status" value="1"/>
</dbReference>
<gene>
    <name evidence="2" type="ORF">GAYE_SCF38G5273</name>
</gene>
<keyword evidence="3" id="KW-1185">Reference proteome</keyword>
<dbReference type="Gene3D" id="3.40.30.10">
    <property type="entry name" value="Glutaredoxin"/>
    <property type="match status" value="1"/>
</dbReference>
<dbReference type="AlphaFoldDB" id="A0AAV9IJ69"/>
<name>A0AAV9IJ69_9RHOD</name>
<comment type="caution">
    <text evidence="2">The sequence shown here is derived from an EMBL/GenBank/DDBJ whole genome shotgun (WGS) entry which is preliminary data.</text>
</comment>
<dbReference type="Pfam" id="PF13462">
    <property type="entry name" value="Thioredoxin_4"/>
    <property type="match status" value="1"/>
</dbReference>
<evidence type="ECO:0000259" key="1">
    <source>
        <dbReference type="Pfam" id="PF13462"/>
    </source>
</evidence>
<proteinExistence type="predicted"/>
<dbReference type="Proteomes" id="UP001300502">
    <property type="component" value="Unassembled WGS sequence"/>
</dbReference>
<dbReference type="EMBL" id="JANCYU010000050">
    <property type="protein sequence ID" value="KAK4527351.1"/>
    <property type="molecule type" value="Genomic_DNA"/>
</dbReference>
<dbReference type="PANTHER" id="PTHR33875:SF2">
    <property type="entry name" value="ACR183CP"/>
    <property type="match status" value="1"/>
</dbReference>
<evidence type="ECO:0000313" key="2">
    <source>
        <dbReference type="EMBL" id="KAK4527351.1"/>
    </source>
</evidence>
<protein>
    <recommendedName>
        <fullName evidence="1">Thioredoxin-like fold domain-containing protein</fullName>
    </recommendedName>
</protein>
<evidence type="ECO:0000313" key="3">
    <source>
        <dbReference type="Proteomes" id="UP001300502"/>
    </source>
</evidence>
<dbReference type="InterPro" id="IPR012336">
    <property type="entry name" value="Thioredoxin-like_fold"/>
</dbReference>
<sequence length="237" mass="27157">MAFLSAFPARLQVSKAAPRYFFIKYPKRISGKVYNQRCFMVSGPPLPKKKVGFAFGNTSAPVELQVFLDYCCPYSKTAYLKLMDSILPSLNNQVLFVFQNQIQPWHPQSTLMHEASLAVGLIAKEKFFDYSRLLFEHQEEFFDSNCYEKSRKEIYEELAKLASKIQIPHEPMMNLLSITASGNSGNQVQMLMKFAIKYSRKLGVHVSPTYFVNGIEDTAAGSAWNKEEWLERLQPLL</sequence>